<comment type="caution">
    <text evidence="1">The sequence shown here is derived from an EMBL/GenBank/DDBJ whole genome shotgun (WGS) entry which is preliminary data.</text>
</comment>
<reference evidence="1" key="1">
    <citation type="submission" date="2021-05" db="EMBL/GenBank/DDBJ databases">
        <authorList>
            <person name="Pan Q."/>
            <person name="Jouanno E."/>
            <person name="Zahm M."/>
            <person name="Klopp C."/>
            <person name="Cabau C."/>
            <person name="Louis A."/>
            <person name="Berthelot C."/>
            <person name="Parey E."/>
            <person name="Roest Crollius H."/>
            <person name="Montfort J."/>
            <person name="Robinson-Rechavi M."/>
            <person name="Bouchez O."/>
            <person name="Lampietro C."/>
            <person name="Lopez Roques C."/>
            <person name="Donnadieu C."/>
            <person name="Postlethwait J."/>
            <person name="Bobe J."/>
            <person name="Dillon D."/>
            <person name="Chandos A."/>
            <person name="von Hippel F."/>
            <person name="Guiguen Y."/>
        </authorList>
    </citation>
    <scope>NUCLEOTIDE SEQUENCE</scope>
    <source>
        <strain evidence="1">YG-Jan2019</strain>
    </source>
</reference>
<gene>
    <name evidence="1" type="ORF">DPEC_G00350720</name>
</gene>
<organism evidence="1 2">
    <name type="scientific">Dallia pectoralis</name>
    <name type="common">Alaska blackfish</name>
    <dbReference type="NCBI Taxonomy" id="75939"/>
    <lineage>
        <taxon>Eukaryota</taxon>
        <taxon>Metazoa</taxon>
        <taxon>Chordata</taxon>
        <taxon>Craniata</taxon>
        <taxon>Vertebrata</taxon>
        <taxon>Euteleostomi</taxon>
        <taxon>Actinopterygii</taxon>
        <taxon>Neopterygii</taxon>
        <taxon>Teleostei</taxon>
        <taxon>Protacanthopterygii</taxon>
        <taxon>Esociformes</taxon>
        <taxon>Umbridae</taxon>
        <taxon>Dallia</taxon>
    </lineage>
</organism>
<proteinExistence type="predicted"/>
<dbReference type="Proteomes" id="UP001157502">
    <property type="component" value="Chromosome 36"/>
</dbReference>
<accession>A0ACC2F1U4</accession>
<protein>
    <submittedName>
        <fullName evidence="1">Uncharacterized protein</fullName>
    </submittedName>
</protein>
<dbReference type="EMBL" id="CM055763">
    <property type="protein sequence ID" value="KAJ7985307.1"/>
    <property type="molecule type" value="Genomic_DNA"/>
</dbReference>
<name>A0ACC2F1U4_DALPE</name>
<sequence>MVTRIDALSVRIRFLPTKKLTKRECSFSGPASNASPFDEDGRGSACNGAYPTARPSTETSRPVSGSLDRPHCNHLVEASGHLLSEPTSWRHGPLHSPLPSCGDTLASHLLLCDGSSRCCFPGLSDVATRSPCQRSSRCLKTRT</sequence>
<evidence type="ECO:0000313" key="1">
    <source>
        <dbReference type="EMBL" id="KAJ7985307.1"/>
    </source>
</evidence>
<keyword evidence="2" id="KW-1185">Reference proteome</keyword>
<evidence type="ECO:0000313" key="2">
    <source>
        <dbReference type="Proteomes" id="UP001157502"/>
    </source>
</evidence>